<sequence>MNKTEALEEVLEETLLEGVRHPWIEYAVLEEALDSRPR</sequence>
<organism evidence="1 2">
    <name type="scientific">Streptosporangium saharense</name>
    <dbReference type="NCBI Taxonomy" id="1706840"/>
    <lineage>
        <taxon>Bacteria</taxon>
        <taxon>Bacillati</taxon>
        <taxon>Actinomycetota</taxon>
        <taxon>Actinomycetes</taxon>
        <taxon>Streptosporangiales</taxon>
        <taxon>Streptosporangiaceae</taxon>
        <taxon>Streptosporangium</taxon>
    </lineage>
</organism>
<dbReference type="AlphaFoldDB" id="A0A7W7QW82"/>
<reference evidence="1 2" key="1">
    <citation type="submission" date="2020-08" db="EMBL/GenBank/DDBJ databases">
        <title>Genomic Encyclopedia of Type Strains, Phase III (KMG-III): the genomes of soil and plant-associated and newly described type strains.</title>
        <authorList>
            <person name="Whitman W."/>
        </authorList>
    </citation>
    <scope>NUCLEOTIDE SEQUENCE [LARGE SCALE GENOMIC DNA]</scope>
    <source>
        <strain evidence="1 2">CECT 8840</strain>
    </source>
</reference>
<keyword evidence="2" id="KW-1185">Reference proteome</keyword>
<dbReference type="Proteomes" id="UP000552644">
    <property type="component" value="Unassembled WGS sequence"/>
</dbReference>
<protein>
    <submittedName>
        <fullName evidence="1">Uncharacterized protein</fullName>
    </submittedName>
</protein>
<comment type="caution">
    <text evidence="1">The sequence shown here is derived from an EMBL/GenBank/DDBJ whole genome shotgun (WGS) entry which is preliminary data.</text>
</comment>
<dbReference type="EMBL" id="JACHJP010000021">
    <property type="protein sequence ID" value="MBB4920950.1"/>
    <property type="molecule type" value="Genomic_DNA"/>
</dbReference>
<evidence type="ECO:0000313" key="2">
    <source>
        <dbReference type="Proteomes" id="UP000552644"/>
    </source>
</evidence>
<accession>A0A7W7QW82</accession>
<gene>
    <name evidence="1" type="ORF">FHS44_008103</name>
</gene>
<proteinExistence type="predicted"/>
<evidence type="ECO:0000313" key="1">
    <source>
        <dbReference type="EMBL" id="MBB4920950.1"/>
    </source>
</evidence>
<name>A0A7W7QW82_9ACTN</name>